<dbReference type="GO" id="GO:0003676">
    <property type="term" value="F:nucleic acid binding"/>
    <property type="evidence" value="ECO:0007669"/>
    <property type="project" value="InterPro"/>
</dbReference>
<comment type="caution">
    <text evidence="2">The sequence shown here is derived from an EMBL/GenBank/DDBJ whole genome shotgun (WGS) entry which is preliminary data.</text>
</comment>
<dbReference type="AlphaFoldDB" id="A0AAV1WAK4"/>
<dbReference type="GO" id="GO:0004523">
    <property type="term" value="F:RNA-DNA hybrid ribonuclease activity"/>
    <property type="evidence" value="ECO:0007669"/>
    <property type="project" value="InterPro"/>
</dbReference>
<dbReference type="InterPro" id="IPR044730">
    <property type="entry name" value="RNase_H-like_dom_plant"/>
</dbReference>
<evidence type="ECO:0000313" key="2">
    <source>
        <dbReference type="EMBL" id="CAL0306044.1"/>
    </source>
</evidence>
<dbReference type="PANTHER" id="PTHR47723">
    <property type="entry name" value="OS05G0353850 PROTEIN"/>
    <property type="match status" value="1"/>
</dbReference>
<protein>
    <recommendedName>
        <fullName evidence="1">RNase H type-1 domain-containing protein</fullName>
    </recommendedName>
</protein>
<dbReference type="PANTHER" id="PTHR47723:SF19">
    <property type="entry name" value="POLYNUCLEOTIDYL TRANSFERASE, RIBONUCLEASE H-LIKE SUPERFAMILY PROTEIN"/>
    <property type="match status" value="1"/>
</dbReference>
<dbReference type="Gene3D" id="3.30.420.10">
    <property type="entry name" value="Ribonuclease H-like superfamily/Ribonuclease H"/>
    <property type="match status" value="1"/>
</dbReference>
<dbReference type="InterPro" id="IPR036397">
    <property type="entry name" value="RNaseH_sf"/>
</dbReference>
<evidence type="ECO:0000313" key="3">
    <source>
        <dbReference type="Proteomes" id="UP001497480"/>
    </source>
</evidence>
<proteinExistence type="predicted"/>
<dbReference type="EMBL" id="CAXHTB010000005">
    <property type="protein sequence ID" value="CAL0306044.1"/>
    <property type="molecule type" value="Genomic_DNA"/>
</dbReference>
<dbReference type="Proteomes" id="UP001497480">
    <property type="component" value="Unassembled WGS sequence"/>
</dbReference>
<reference evidence="2 3" key="1">
    <citation type="submission" date="2024-03" db="EMBL/GenBank/DDBJ databases">
        <authorList>
            <person name="Martinez-Hernandez J."/>
        </authorList>
    </citation>
    <scope>NUCLEOTIDE SEQUENCE [LARGE SCALE GENOMIC DNA]</scope>
</reference>
<evidence type="ECO:0000259" key="1">
    <source>
        <dbReference type="Pfam" id="PF13456"/>
    </source>
</evidence>
<dbReference type="InterPro" id="IPR053151">
    <property type="entry name" value="RNase_H-like"/>
</dbReference>
<gene>
    <name evidence="2" type="ORF">LLUT_LOCUS7104</name>
</gene>
<dbReference type="InterPro" id="IPR002156">
    <property type="entry name" value="RNaseH_domain"/>
</dbReference>
<dbReference type="Pfam" id="PF13456">
    <property type="entry name" value="RVT_3"/>
    <property type="match status" value="1"/>
</dbReference>
<accession>A0AAV1WAK4</accession>
<dbReference type="SUPFAM" id="SSF53098">
    <property type="entry name" value="Ribonuclease H-like"/>
    <property type="match status" value="1"/>
</dbReference>
<keyword evidence="3" id="KW-1185">Reference proteome</keyword>
<name>A0AAV1WAK4_LUPLU</name>
<organism evidence="2 3">
    <name type="scientific">Lupinus luteus</name>
    <name type="common">European yellow lupine</name>
    <dbReference type="NCBI Taxonomy" id="3873"/>
    <lineage>
        <taxon>Eukaryota</taxon>
        <taxon>Viridiplantae</taxon>
        <taxon>Streptophyta</taxon>
        <taxon>Embryophyta</taxon>
        <taxon>Tracheophyta</taxon>
        <taxon>Spermatophyta</taxon>
        <taxon>Magnoliopsida</taxon>
        <taxon>eudicotyledons</taxon>
        <taxon>Gunneridae</taxon>
        <taxon>Pentapetalae</taxon>
        <taxon>rosids</taxon>
        <taxon>fabids</taxon>
        <taxon>Fabales</taxon>
        <taxon>Fabaceae</taxon>
        <taxon>Papilionoideae</taxon>
        <taxon>50 kb inversion clade</taxon>
        <taxon>genistoids sensu lato</taxon>
        <taxon>core genistoids</taxon>
        <taxon>Genisteae</taxon>
        <taxon>Lupinus</taxon>
    </lineage>
</organism>
<dbReference type="InterPro" id="IPR012337">
    <property type="entry name" value="RNaseH-like_sf"/>
</dbReference>
<dbReference type="CDD" id="cd06222">
    <property type="entry name" value="RNase_H_like"/>
    <property type="match status" value="1"/>
</dbReference>
<sequence>MMVSDCIDRNGVWSSEMIMDLVPKEIAAKIIGMHPPLNDESLDSVSWLGNSLPTNSLQFQSKMAPNSCCPRCGLEESILHSLRDCVFSRYVWMALSHSVSSSSFFNCSLEEWISSNLLNSSLAVGNVHWSLIFGIVVDAIWRCRNRLVFDRVMIDCVALCVEVSARSRCTTLAFRQLSNSVVHSENPNSSVIRWLPPDTDWVKLNTDGAVSQGNMVAGCGGVVRDHLGAFIFAYAKHVGFCSVTQAEFWGILHGLRLALQRGFLNVCLETNSASSVQLIQSGCNPPHSCAILVFQIRSLIPKLSTCIVLTSSMKLIMLLML</sequence>
<feature type="domain" description="RNase H type-1" evidence="1">
    <location>
        <begin position="205"/>
        <end position="307"/>
    </location>
</feature>